<keyword evidence="7" id="KW-1185">Reference proteome</keyword>
<dbReference type="InterPro" id="IPR011990">
    <property type="entry name" value="TPR-like_helical_dom_sf"/>
</dbReference>
<keyword evidence="1" id="KW-0547">Nucleotide-binding</keyword>
<dbReference type="Pfam" id="PF00486">
    <property type="entry name" value="Trans_reg_C"/>
    <property type="match status" value="1"/>
</dbReference>
<keyword evidence="3 4" id="KW-0238">DNA-binding</keyword>
<dbReference type="PANTHER" id="PTHR16305">
    <property type="entry name" value="TESTICULAR SOLUBLE ADENYLYL CYCLASE"/>
    <property type="match status" value="1"/>
</dbReference>
<evidence type="ECO:0000256" key="1">
    <source>
        <dbReference type="ARBA" id="ARBA00022741"/>
    </source>
</evidence>
<evidence type="ECO:0000259" key="5">
    <source>
        <dbReference type="PROSITE" id="PS51755"/>
    </source>
</evidence>
<dbReference type="InterPro" id="IPR036388">
    <property type="entry name" value="WH-like_DNA-bd_sf"/>
</dbReference>
<feature type="domain" description="OmpR/PhoB-type" evidence="5">
    <location>
        <begin position="22"/>
        <end position="120"/>
    </location>
</feature>
<reference evidence="6 7" key="1">
    <citation type="submission" date="2019-03" db="EMBL/GenBank/DDBJ databases">
        <title>Metabolic reconstructions from genomes of highly enriched 'Candidatus Accumulibacter' and 'Candidatus Competibacter' bioreactor populations.</title>
        <authorList>
            <person name="Annavajhala M.K."/>
            <person name="Welles L."/>
            <person name="Abbas B."/>
            <person name="Sorokin D."/>
            <person name="Park H."/>
            <person name="Van Loosdrecht M."/>
            <person name="Chandran K."/>
        </authorList>
    </citation>
    <scope>NUCLEOTIDE SEQUENCE [LARGE SCALE GENOMIC DNA]</scope>
    <source>
        <strain evidence="6 7">SBR_G</strain>
    </source>
</reference>
<evidence type="ECO:0000256" key="3">
    <source>
        <dbReference type="ARBA" id="ARBA00023125"/>
    </source>
</evidence>
<dbReference type="CDD" id="cd00383">
    <property type="entry name" value="trans_reg_C"/>
    <property type="match status" value="1"/>
</dbReference>
<keyword evidence="2" id="KW-0067">ATP-binding</keyword>
<dbReference type="EMBL" id="SPMZ01000050">
    <property type="protein sequence ID" value="NMQ20489.1"/>
    <property type="molecule type" value="Genomic_DNA"/>
</dbReference>
<sequence>MDWLSLTHTKQSDACWVRMSELPQLVFTPFRLNLAHGRLYRDSECVPVRLKTLAVLHYLIEHRERVVSRNELIQAIWPDRFGADAAPRQCILELRKLLGDSTRHPRFIETVGRHGYRFIGALEMESRGITALESIGRGVPEVTTQEIHDPLPSSSILTPSESIENRSPYQNLDALQALETTRENTYPRIFPLHQSVSLDDETRSLPDASVLLGRNPELRQLEDCFALVRQGRRQMLFVTGEAGIGKTTLVTAWLRQLCLRKKVWLGYGQCVEHYGTGEPYLVLLDALNRMCRGPDGDAVINRLRHEAPSWLAYLPGILQRQEREALWREQHIPTDMRHNQLELMSALETLGIEWPVILLLEDLHWSDLSTIEALAVLARRPEGARLLVIATYRPLDLSVRNHALLTLKRELQVRGQCRELPLLSLDKTAVRAYIAARLPGDLANTAATLVYQRTGGQPLFMATITEYLARHSALITADHANRLAEIAATLPEELQQFIESQLRHLNAIEYPVLEAASIAGVAFTTAAIATALDLPESRVDDICDSLARRHLFIAEQGFTERADGTASVCYEFRHGLYQEVLYRLVSSNRRARLHQAIGEWLESIPEADTADMVSELAKHFEQGHDYQRATHYYHMAGEKALSRYAAREAHAYLQKALALLEKCPENTVRLNQELSIRILLGAALITIEGFGGHQLARHFERARELRRQVPNSVALLPTICGLWNYFLTQADFPQVRALAVELSDLTEQENTQELLPAHNAIGQTYLYTGDPARALIHIDAVVAHYHFEKHRYLAAQYGEDPGVVCRMYAAQVRWLLGYPDQALQQVDMGLQLARDLSQPFGIAQILWVNLLILQGRGDLETLHSRAEILIDLCEREDIGYWLAGGHILKGWVLAKQGQPEIGIDLIHQGLDEWNATGTLLIQPYFLALLGEAYGTSGQTYKGLNAVTKALAAVERTGERWYEAELHRLRGELRLMRGNITDTAAAAEDFRQALAIAERQQARMLMLRAANSLARLWREQGRRQEGLDRLAQVYEWFTEGHDTVDLRTSSVLLNEPAQDRSSAYTNEL</sequence>
<dbReference type="InterPro" id="IPR001867">
    <property type="entry name" value="OmpR/PhoB-type_DNA-bd"/>
</dbReference>
<dbReference type="Proteomes" id="UP000760480">
    <property type="component" value="Unassembled WGS sequence"/>
</dbReference>
<dbReference type="InterPro" id="IPR041664">
    <property type="entry name" value="AAA_16"/>
</dbReference>
<evidence type="ECO:0000256" key="2">
    <source>
        <dbReference type="ARBA" id="ARBA00022840"/>
    </source>
</evidence>
<dbReference type="SUPFAM" id="SSF48452">
    <property type="entry name" value="TPR-like"/>
    <property type="match status" value="1"/>
</dbReference>
<dbReference type="Gene3D" id="1.25.40.10">
    <property type="entry name" value="Tetratricopeptide repeat domain"/>
    <property type="match status" value="2"/>
</dbReference>
<protein>
    <recommendedName>
        <fullName evidence="5">OmpR/PhoB-type domain-containing protein</fullName>
    </recommendedName>
</protein>
<dbReference type="PANTHER" id="PTHR16305:SF28">
    <property type="entry name" value="GUANYLATE CYCLASE DOMAIN-CONTAINING PROTEIN"/>
    <property type="match status" value="1"/>
</dbReference>
<dbReference type="SMART" id="SM00862">
    <property type="entry name" value="Trans_reg_C"/>
    <property type="match status" value="1"/>
</dbReference>
<proteinExistence type="predicted"/>
<dbReference type="InterPro" id="IPR016032">
    <property type="entry name" value="Sig_transdc_resp-reg_C-effctor"/>
</dbReference>
<dbReference type="SUPFAM" id="SSF52540">
    <property type="entry name" value="P-loop containing nucleoside triphosphate hydrolases"/>
    <property type="match status" value="1"/>
</dbReference>
<evidence type="ECO:0000313" key="6">
    <source>
        <dbReference type="EMBL" id="NMQ20489.1"/>
    </source>
</evidence>
<dbReference type="InterPro" id="IPR027417">
    <property type="entry name" value="P-loop_NTPase"/>
</dbReference>
<accession>A0ABX1TR53</accession>
<feature type="DNA-binding region" description="OmpR/PhoB-type" evidence="4">
    <location>
        <begin position="22"/>
        <end position="120"/>
    </location>
</feature>
<evidence type="ECO:0000256" key="4">
    <source>
        <dbReference type="PROSITE-ProRule" id="PRU01091"/>
    </source>
</evidence>
<dbReference type="SUPFAM" id="SSF46894">
    <property type="entry name" value="C-terminal effector domain of the bipartite response regulators"/>
    <property type="match status" value="1"/>
</dbReference>
<gene>
    <name evidence="6" type="ORF">E4P82_15585</name>
</gene>
<dbReference type="Gene3D" id="1.10.10.10">
    <property type="entry name" value="Winged helix-like DNA-binding domain superfamily/Winged helix DNA-binding domain"/>
    <property type="match status" value="1"/>
</dbReference>
<dbReference type="Gene3D" id="3.40.50.300">
    <property type="entry name" value="P-loop containing nucleotide triphosphate hydrolases"/>
    <property type="match status" value="1"/>
</dbReference>
<name>A0ABX1TR53_9GAMM</name>
<evidence type="ECO:0000313" key="7">
    <source>
        <dbReference type="Proteomes" id="UP000760480"/>
    </source>
</evidence>
<dbReference type="Pfam" id="PF13191">
    <property type="entry name" value="AAA_16"/>
    <property type="match status" value="1"/>
</dbReference>
<organism evidence="6 7">
    <name type="scientific">Candidatus Competibacter phosphatis</name>
    <dbReference type="NCBI Taxonomy" id="221280"/>
    <lineage>
        <taxon>Bacteria</taxon>
        <taxon>Pseudomonadati</taxon>
        <taxon>Pseudomonadota</taxon>
        <taxon>Gammaproteobacteria</taxon>
        <taxon>Candidatus Competibacteraceae</taxon>
        <taxon>Candidatus Competibacter</taxon>
    </lineage>
</organism>
<comment type="caution">
    <text evidence="6">The sequence shown here is derived from an EMBL/GenBank/DDBJ whole genome shotgun (WGS) entry which is preliminary data.</text>
</comment>
<dbReference type="PROSITE" id="PS51755">
    <property type="entry name" value="OMPR_PHOB"/>
    <property type="match status" value="1"/>
</dbReference>